<dbReference type="Proteomes" id="UP000185713">
    <property type="component" value="Unassembled WGS sequence"/>
</dbReference>
<accession>A0A1L9C2I3</accession>
<evidence type="ECO:0000313" key="1">
    <source>
        <dbReference type="EMBL" id="OJH48618.1"/>
    </source>
</evidence>
<reference evidence="1 2" key="1">
    <citation type="submission" date="2014-12" db="EMBL/GenBank/DDBJ databases">
        <title>The genome sequence of Methanohalophilus portucalensis strain FDF1.</title>
        <authorList>
            <person name="Lai M.-C."/>
            <person name="Lai S.-J."/>
        </authorList>
    </citation>
    <scope>NUCLEOTIDE SEQUENCE [LARGE SCALE GENOMIC DNA]</scope>
    <source>
        <strain evidence="1 2">FDF-1</strain>
    </source>
</reference>
<comment type="caution">
    <text evidence="1">The sequence shown here is derived from an EMBL/GenBank/DDBJ whole genome shotgun (WGS) entry which is preliminary data.</text>
</comment>
<proteinExistence type="predicted"/>
<dbReference type="EMBL" id="JWTK01000007">
    <property type="protein sequence ID" value="OJH48618.1"/>
    <property type="molecule type" value="Genomic_DNA"/>
</dbReference>
<sequence length="40" mass="4441">MGIVSSSIAKKDENLKNMNNTATDNIRKKAIDMEKSIMSI</sequence>
<protein>
    <submittedName>
        <fullName evidence="1">Uncharacterized protein</fullName>
    </submittedName>
</protein>
<dbReference type="AlphaFoldDB" id="A0A1L9C2I3"/>
<name>A0A1L9C2I3_9EURY</name>
<evidence type="ECO:0000313" key="2">
    <source>
        <dbReference type="Proteomes" id="UP000185713"/>
    </source>
</evidence>
<organism evidence="1 2">
    <name type="scientific">Methanohalophilus portucalensis FDF-1</name>
    <dbReference type="NCBI Taxonomy" id="523843"/>
    <lineage>
        <taxon>Archaea</taxon>
        <taxon>Methanobacteriati</taxon>
        <taxon>Methanobacteriota</taxon>
        <taxon>Stenosarchaea group</taxon>
        <taxon>Methanomicrobia</taxon>
        <taxon>Methanosarcinales</taxon>
        <taxon>Methanosarcinaceae</taxon>
        <taxon>Methanohalophilus</taxon>
    </lineage>
</organism>
<gene>
    <name evidence="1" type="ORF">MPF_1920</name>
</gene>